<dbReference type="CDD" id="cd02440">
    <property type="entry name" value="AdoMet_MTases"/>
    <property type="match status" value="1"/>
</dbReference>
<dbReference type="SUPFAM" id="SSF53335">
    <property type="entry name" value="S-adenosyl-L-methionine-dependent methyltransferases"/>
    <property type="match status" value="1"/>
</dbReference>
<accession>A0ABS2WQC6</accession>
<dbReference type="Pfam" id="PF13649">
    <property type="entry name" value="Methyltransf_25"/>
    <property type="match status" value="1"/>
</dbReference>
<reference evidence="5 6" key="3">
    <citation type="submission" date="2021-02" db="EMBL/GenBank/DDBJ databases">
        <authorList>
            <person name="Merkel A.Y."/>
        </authorList>
    </citation>
    <scope>NUCLEOTIDE SEQUENCE [LARGE SCALE GENOMIC DNA]</scope>
    <source>
        <strain evidence="5 6">T05b</strain>
    </source>
</reference>
<comment type="similarity">
    <text evidence="3">Belongs to the class I-like SAM-binding methyltransferase superfamily. Cx-SAM synthase family.</text>
</comment>
<feature type="binding site" evidence="3">
    <location>
        <begin position="84"/>
        <end position="85"/>
    </location>
    <ligand>
        <name>S-adenosyl-L-methionine</name>
        <dbReference type="ChEBI" id="CHEBI:59789"/>
    </ligand>
</feature>
<dbReference type="EC" id="2.1.3.-" evidence="3"/>
<dbReference type="Gene3D" id="3.40.50.150">
    <property type="entry name" value="Vaccinia Virus protein VP39"/>
    <property type="match status" value="1"/>
</dbReference>
<organism evidence="5 6">
    <name type="scientific">Sulfurospirillum tamanense</name>
    <dbReference type="NCBI Taxonomy" id="2813362"/>
    <lineage>
        <taxon>Bacteria</taxon>
        <taxon>Pseudomonadati</taxon>
        <taxon>Campylobacterota</taxon>
        <taxon>Epsilonproteobacteria</taxon>
        <taxon>Campylobacterales</taxon>
        <taxon>Sulfurospirillaceae</taxon>
        <taxon>Sulfurospirillum</taxon>
    </lineage>
</organism>
<gene>
    <name evidence="3 5" type="primary">cmoA</name>
    <name evidence="5" type="ORF">JWV37_03165</name>
</gene>
<dbReference type="PIRSF" id="PIRSF006325">
    <property type="entry name" value="MeTrfase_bac"/>
    <property type="match status" value="1"/>
</dbReference>
<keyword evidence="2 3" id="KW-0949">S-adenosyl-L-methionine</keyword>
<reference evidence="5 6" key="1">
    <citation type="submission" date="2021-02" db="EMBL/GenBank/DDBJ databases">
        <title>Sulfurospirillum tamanensis sp. nov.</title>
        <authorList>
            <person name="Frolova A."/>
            <person name="Merkel A."/>
            <person name="Slobodkin A."/>
        </authorList>
    </citation>
    <scope>NUCLEOTIDE SEQUENCE [LARGE SCALE GENOMIC DNA]</scope>
    <source>
        <strain evidence="5 6">T05b</strain>
    </source>
</reference>
<reference evidence="6" key="2">
    <citation type="submission" date="2021-02" db="EMBL/GenBank/DDBJ databases">
        <title>Sulfurospirillum tamanensis sp. nov.</title>
        <authorList>
            <person name="Merkel A.Y."/>
        </authorList>
    </citation>
    <scope>NUCLEOTIDE SEQUENCE [LARGE SCALE GENOMIC DNA]</scope>
    <source>
        <strain evidence="6">T05b</strain>
    </source>
</reference>
<keyword evidence="1 3" id="KW-0808">Transferase</keyword>
<dbReference type="InterPro" id="IPR005271">
    <property type="entry name" value="CmoA"/>
</dbReference>
<dbReference type="EMBL" id="JAFHKK010000004">
    <property type="protein sequence ID" value="MBN2963770.1"/>
    <property type="molecule type" value="Genomic_DNA"/>
</dbReference>
<feature type="binding site" evidence="3">
    <location>
        <begin position="110"/>
        <end position="111"/>
    </location>
    <ligand>
        <name>S-adenosyl-L-methionine</name>
        <dbReference type="ChEBI" id="CHEBI:59789"/>
    </ligand>
</feature>
<sequence>MMDTVFTRPIEKQFEFDASVASVFDDMAARSIPFYKENLALIARLLCAILKENDTVVDLGCSTANTLLMVHKYAKVPLQLYGFDNAEAMLEIAAQKTHAFGAKITLEKADITTLCIPSAEAIVANYTLQFIRPPKRALLVASVCDALTAGGVFIFSEKIVHEDPVLSKAMIEVYLDFKREQGYSDFEISQKREALENVLVPYTEQENKEMALKAGFAQVETLFKWGNFATYLAKKA</sequence>
<feature type="binding site" evidence="3">
    <location>
        <position position="35"/>
    </location>
    <ligand>
        <name>S-adenosyl-L-methionine</name>
        <dbReference type="ChEBI" id="CHEBI:59789"/>
    </ligand>
</feature>
<evidence type="ECO:0000256" key="1">
    <source>
        <dbReference type="ARBA" id="ARBA00022679"/>
    </source>
</evidence>
<comment type="caution">
    <text evidence="5">The sequence shown here is derived from an EMBL/GenBank/DDBJ whole genome shotgun (WGS) entry which is preliminary data.</text>
</comment>
<dbReference type="PANTHER" id="PTHR43861">
    <property type="entry name" value="TRANS-ACONITATE 2-METHYLTRANSFERASE-RELATED"/>
    <property type="match status" value="1"/>
</dbReference>
<keyword evidence="6" id="KW-1185">Reference proteome</keyword>
<feature type="domain" description="Methyltransferase" evidence="4">
    <location>
        <begin position="56"/>
        <end position="151"/>
    </location>
</feature>
<dbReference type="PANTHER" id="PTHR43861:SF2">
    <property type="entry name" value="CARBOXY-S-ADENOSYL-L-METHIONINE SYNTHASE"/>
    <property type="match status" value="1"/>
</dbReference>
<feature type="binding site" evidence="3">
    <location>
        <position position="125"/>
    </location>
    <ligand>
        <name>S-adenosyl-L-methionine</name>
        <dbReference type="ChEBI" id="CHEBI:59789"/>
    </ligand>
</feature>
<proteinExistence type="inferred from homology"/>
<dbReference type="RefSeq" id="WP_205458209.1">
    <property type="nucleotide sequence ID" value="NZ_JAFHKK010000004.1"/>
</dbReference>
<evidence type="ECO:0000256" key="2">
    <source>
        <dbReference type="ARBA" id="ARBA00022691"/>
    </source>
</evidence>
<dbReference type="InterPro" id="IPR029063">
    <property type="entry name" value="SAM-dependent_MTases_sf"/>
</dbReference>
<dbReference type="HAMAP" id="MF_01589">
    <property type="entry name" value="Cx_SAM_synthase"/>
    <property type="match status" value="1"/>
</dbReference>
<dbReference type="NCBIfam" id="TIGR00740">
    <property type="entry name" value="carboxy-S-adenosyl-L-methionine synthase CmoA"/>
    <property type="match status" value="1"/>
</dbReference>
<evidence type="ECO:0000259" key="4">
    <source>
        <dbReference type="Pfam" id="PF13649"/>
    </source>
</evidence>
<dbReference type="Proteomes" id="UP000703590">
    <property type="component" value="Unassembled WGS sequence"/>
</dbReference>
<protein>
    <recommendedName>
        <fullName evidence="3">Carboxy-S-adenosyl-L-methionine synthase</fullName>
        <shortName evidence="3">Cx-SAM synthase</shortName>
        <ecNumber evidence="3">2.1.3.-</ecNumber>
    </recommendedName>
</protein>
<dbReference type="InterPro" id="IPR041698">
    <property type="entry name" value="Methyltransf_25"/>
</dbReference>
<evidence type="ECO:0000256" key="3">
    <source>
        <dbReference type="HAMAP-Rule" id="MF_01589"/>
    </source>
</evidence>
<comment type="catalytic activity">
    <reaction evidence="3">
        <text>prephenate + S-adenosyl-L-methionine = carboxy-S-adenosyl-L-methionine + 3-phenylpyruvate + H2O</text>
        <dbReference type="Rhea" id="RHEA:51692"/>
        <dbReference type="ChEBI" id="CHEBI:15377"/>
        <dbReference type="ChEBI" id="CHEBI:18005"/>
        <dbReference type="ChEBI" id="CHEBI:29934"/>
        <dbReference type="ChEBI" id="CHEBI:59789"/>
        <dbReference type="ChEBI" id="CHEBI:134278"/>
    </reaction>
</comment>
<comment type="function">
    <text evidence="3">Catalyzes the conversion of S-adenosyl-L-methionine (SAM) to carboxy-S-adenosyl-L-methionine (Cx-SAM).</text>
</comment>
<evidence type="ECO:0000313" key="6">
    <source>
        <dbReference type="Proteomes" id="UP000703590"/>
    </source>
</evidence>
<evidence type="ECO:0000313" key="5">
    <source>
        <dbReference type="EMBL" id="MBN2963770.1"/>
    </source>
</evidence>
<feature type="binding site" evidence="3">
    <location>
        <begin position="60"/>
        <end position="62"/>
    </location>
    <ligand>
        <name>S-adenosyl-L-methionine</name>
        <dbReference type="ChEBI" id="CHEBI:59789"/>
    </ligand>
</feature>
<feature type="binding site" evidence="3">
    <location>
        <position position="192"/>
    </location>
    <ligand>
        <name>S-adenosyl-L-methionine</name>
        <dbReference type="ChEBI" id="CHEBI:59789"/>
    </ligand>
</feature>
<name>A0ABS2WQC6_9BACT</name>